<proteinExistence type="predicted"/>
<dbReference type="EMBL" id="JBAWTH010000077">
    <property type="protein sequence ID" value="KAL2279289.1"/>
    <property type="molecule type" value="Genomic_DNA"/>
</dbReference>
<dbReference type="PANTHER" id="PTHR35896">
    <property type="entry name" value="IG-LIKE DOMAIN-CONTAINING PROTEIN"/>
    <property type="match status" value="1"/>
</dbReference>
<feature type="transmembrane region" description="Helical" evidence="1">
    <location>
        <begin position="45"/>
        <end position="67"/>
    </location>
</feature>
<dbReference type="PANTHER" id="PTHR35896:SF3">
    <property type="entry name" value="MAJOR FACILITATOR SUPERFAMILY TRANSPORTER"/>
    <property type="match status" value="1"/>
</dbReference>
<keyword evidence="1" id="KW-0472">Membrane</keyword>
<comment type="caution">
    <text evidence="2">The sequence shown here is derived from an EMBL/GenBank/DDBJ whole genome shotgun (WGS) entry which is preliminary data.</text>
</comment>
<organism evidence="2 3">
    <name type="scientific">Diaporthe vaccinii</name>
    <dbReference type="NCBI Taxonomy" id="105482"/>
    <lineage>
        <taxon>Eukaryota</taxon>
        <taxon>Fungi</taxon>
        <taxon>Dikarya</taxon>
        <taxon>Ascomycota</taxon>
        <taxon>Pezizomycotina</taxon>
        <taxon>Sordariomycetes</taxon>
        <taxon>Sordariomycetidae</taxon>
        <taxon>Diaporthales</taxon>
        <taxon>Diaporthaceae</taxon>
        <taxon>Diaporthe</taxon>
        <taxon>Diaporthe eres species complex</taxon>
    </lineage>
</organism>
<gene>
    <name evidence="2" type="ORF">FJTKL_13499</name>
</gene>
<keyword evidence="1" id="KW-1133">Transmembrane helix</keyword>
<evidence type="ECO:0000313" key="3">
    <source>
        <dbReference type="Proteomes" id="UP001600888"/>
    </source>
</evidence>
<reference evidence="2 3" key="1">
    <citation type="submission" date="2024-03" db="EMBL/GenBank/DDBJ databases">
        <title>A high-quality draft genome sequence of Diaporthe vaccinii, a causative agent of upright dieback and viscid rot disease in cranberry plants.</title>
        <authorList>
            <person name="Sarrasin M."/>
            <person name="Lang B.F."/>
            <person name="Burger G."/>
        </authorList>
    </citation>
    <scope>NUCLEOTIDE SEQUENCE [LARGE SCALE GENOMIC DNA]</scope>
    <source>
        <strain evidence="2 3">IS7</strain>
    </source>
</reference>
<dbReference type="InterPro" id="IPR053008">
    <property type="entry name" value="Phomopsin_biosynth_assoc"/>
</dbReference>
<keyword evidence="1" id="KW-0812">Transmembrane</keyword>
<name>A0ABR4EA18_9PEZI</name>
<evidence type="ECO:0000313" key="2">
    <source>
        <dbReference type="EMBL" id="KAL2279289.1"/>
    </source>
</evidence>
<evidence type="ECO:0000256" key="1">
    <source>
        <dbReference type="SAM" id="Phobius"/>
    </source>
</evidence>
<protein>
    <recommendedName>
        <fullName evidence="4">Major facilitator superfamily transporter</fullName>
    </recommendedName>
</protein>
<accession>A0ABR4EA18</accession>
<evidence type="ECO:0008006" key="4">
    <source>
        <dbReference type="Google" id="ProtNLM"/>
    </source>
</evidence>
<keyword evidence="3" id="KW-1185">Reference proteome</keyword>
<sequence length="219" mass="25224">MFEFLKSKARRRSLPRSKRPDYALLRTSAEETRYEEKVAGESMRFLVWGLLLGLLVLFVAAFSLAVVNTSTPEPYAYERYDPRTKRCGDTAAEAKRLGCQFDPTTFSWLPEDCLDHELTSEFRSREWTLYMDKNKTTTRTESEWLNDAGQSHQAWLSSKDSKLYCSFSWKRMHRAIMSGRNLPGELGSWANTEHCGETLTARMQPDEIALSVHITFPAC</sequence>
<dbReference type="Proteomes" id="UP001600888">
    <property type="component" value="Unassembled WGS sequence"/>
</dbReference>